<name>A0A6C0IIA6_9ZZZZ</name>
<evidence type="ECO:0000256" key="1">
    <source>
        <dbReference type="SAM" id="Phobius"/>
    </source>
</evidence>
<reference evidence="2" key="1">
    <citation type="journal article" date="2020" name="Nature">
        <title>Giant virus diversity and host interactions through global metagenomics.</title>
        <authorList>
            <person name="Schulz F."/>
            <person name="Roux S."/>
            <person name="Paez-Espino D."/>
            <person name="Jungbluth S."/>
            <person name="Walsh D.A."/>
            <person name="Denef V.J."/>
            <person name="McMahon K.D."/>
            <person name="Konstantinidis K.T."/>
            <person name="Eloe-Fadrosh E.A."/>
            <person name="Kyrpides N.C."/>
            <person name="Woyke T."/>
        </authorList>
    </citation>
    <scope>NUCLEOTIDE SEQUENCE</scope>
    <source>
        <strain evidence="2">GVMAG-M-3300023184-86</strain>
    </source>
</reference>
<keyword evidence="1" id="KW-0472">Membrane</keyword>
<organism evidence="2">
    <name type="scientific">viral metagenome</name>
    <dbReference type="NCBI Taxonomy" id="1070528"/>
    <lineage>
        <taxon>unclassified sequences</taxon>
        <taxon>metagenomes</taxon>
        <taxon>organismal metagenomes</taxon>
    </lineage>
</organism>
<evidence type="ECO:0000313" key="2">
    <source>
        <dbReference type="EMBL" id="QHT91657.1"/>
    </source>
</evidence>
<keyword evidence="1" id="KW-1133">Transmembrane helix</keyword>
<feature type="transmembrane region" description="Helical" evidence="1">
    <location>
        <begin position="121"/>
        <end position="141"/>
    </location>
</feature>
<feature type="transmembrane region" description="Helical" evidence="1">
    <location>
        <begin position="82"/>
        <end position="115"/>
    </location>
</feature>
<dbReference type="EMBL" id="MN740167">
    <property type="protein sequence ID" value="QHT91657.1"/>
    <property type="molecule type" value="Genomic_DNA"/>
</dbReference>
<feature type="transmembrane region" description="Helical" evidence="1">
    <location>
        <begin position="153"/>
        <end position="177"/>
    </location>
</feature>
<keyword evidence="1" id="KW-0812">Transmembrane</keyword>
<feature type="transmembrane region" description="Helical" evidence="1">
    <location>
        <begin position="40"/>
        <end position="62"/>
    </location>
</feature>
<dbReference type="AlphaFoldDB" id="A0A6C0IIA6"/>
<sequence length="178" mass="20557">MILINSNYFINCCLIFKKTKTLYIIKIILYTKYKYTMIQLLYKFLIILFIVTFICDLILNFLSRQSFVPRSIKALKSYFDYYNNITLTGVYASITVIVCYLITALITFLLFHYYVPTNMNQLYTVLLIAAPVGYISDIIIYKGKIFGTQLDAFYKEIGAGLSGAVAFIFAIVISFLLF</sequence>
<proteinExistence type="predicted"/>
<protein>
    <submittedName>
        <fullName evidence="2">Uncharacterized protein</fullName>
    </submittedName>
</protein>
<accession>A0A6C0IIA6</accession>